<name>A0A1W9KX65_9BURK</name>
<accession>A0A1W9KX65</accession>
<protein>
    <submittedName>
        <fullName evidence="2">Uncharacterized protein</fullName>
    </submittedName>
</protein>
<keyword evidence="1" id="KW-0812">Transmembrane</keyword>
<comment type="caution">
    <text evidence="2">The sequence shown here is derived from an EMBL/GenBank/DDBJ whole genome shotgun (WGS) entry which is preliminary data.</text>
</comment>
<evidence type="ECO:0000256" key="1">
    <source>
        <dbReference type="SAM" id="Phobius"/>
    </source>
</evidence>
<proteinExistence type="predicted"/>
<keyword evidence="1" id="KW-0472">Membrane</keyword>
<dbReference type="EMBL" id="MTEI01000002">
    <property type="protein sequence ID" value="OQW89243.1"/>
    <property type="molecule type" value="Genomic_DNA"/>
</dbReference>
<keyword evidence="1" id="KW-1133">Transmembrane helix</keyword>
<gene>
    <name evidence="2" type="ORF">BWK72_04670</name>
</gene>
<reference evidence="2 3" key="1">
    <citation type="submission" date="2017-01" db="EMBL/GenBank/DDBJ databases">
        <title>Novel large sulfur bacteria in the metagenomes of groundwater-fed chemosynthetic microbial mats in the Lake Huron basin.</title>
        <authorList>
            <person name="Sharrar A.M."/>
            <person name="Flood B.E."/>
            <person name="Bailey J.V."/>
            <person name="Jones D.S."/>
            <person name="Biddanda B."/>
            <person name="Ruberg S.A."/>
            <person name="Marcus D.N."/>
            <person name="Dick G.J."/>
        </authorList>
    </citation>
    <scope>NUCLEOTIDE SEQUENCE [LARGE SCALE GENOMIC DNA]</scope>
    <source>
        <strain evidence="2">A7</strain>
    </source>
</reference>
<evidence type="ECO:0000313" key="2">
    <source>
        <dbReference type="EMBL" id="OQW89243.1"/>
    </source>
</evidence>
<evidence type="ECO:0000313" key="3">
    <source>
        <dbReference type="Proteomes" id="UP000192505"/>
    </source>
</evidence>
<dbReference type="AlphaFoldDB" id="A0A1W9KX65"/>
<dbReference type="Proteomes" id="UP000192505">
    <property type="component" value="Unassembled WGS sequence"/>
</dbReference>
<sequence length="69" mass="7228">MMLVLSLLIVSTLVLSFFSVDEVTAGLTQALSGTGALVGLGIMLVLVALLLVWKKHRAASRARHGGAPR</sequence>
<organism evidence="2 3">
    <name type="scientific">Rhodoferax ferrireducens</name>
    <dbReference type="NCBI Taxonomy" id="192843"/>
    <lineage>
        <taxon>Bacteria</taxon>
        <taxon>Pseudomonadati</taxon>
        <taxon>Pseudomonadota</taxon>
        <taxon>Betaproteobacteria</taxon>
        <taxon>Burkholderiales</taxon>
        <taxon>Comamonadaceae</taxon>
        <taxon>Rhodoferax</taxon>
    </lineage>
</organism>
<feature type="transmembrane region" description="Helical" evidence="1">
    <location>
        <begin position="35"/>
        <end position="53"/>
    </location>
</feature>